<dbReference type="InterPro" id="IPR018253">
    <property type="entry name" value="DnaJ_domain_CS"/>
</dbReference>
<proteinExistence type="predicted"/>
<evidence type="ECO:0000259" key="2">
    <source>
        <dbReference type="PROSITE" id="PS50076"/>
    </source>
</evidence>
<sequence length="687" mass="77280">MESPRRSSLDFQEQCQSEEVEAKRWMDRASRYLTEGRFESAIRLLEKTENVFPGCKNLPELIAVTQVCYAATWRSCHCARPHTRKLPDWYHVLKVDERADFDTIKKRYRQLALLLHPDKNKHVNSEAAFKIITEAYACLSDKEKRDLFNLERRRSFCANCNLKAQLHAAGHTVHSAGHTPRPVAKVRIPRTPKSSNACGTPKSTPKSWEADSLQNLRERAKTTVNNLEREWGTKTSKWMQQLASVRVRYWNLNNSSVTAKSRSTMKPDPWTPPRSQEHAPRSKAHMHPDGRHTMSHMNSTPNGMSGSKQDFDTFEVRRASTGGVHDVKLEEDLDLLLKKLRADGSASSKGSPLFKDFVVHTRTPEAGHLARPLFVKRVTRSSSVDRKCSLNDAGPTYAMCMPRGRCVSKKDPFSPSALKTPSAVRVNRSMPRKYSSELKGQSTPQTEMHSKEAYYSTPGRSSSLRFENIYQSSLNKEDVAQPGSRSVARTASGSWTSRVKANPELFDDVFTTVNTSTLRTPIRRQTPGSYTTEAFVLRTPPGERTSDASPEGVSQSSKLSDQSRKIVEKGSPSLSERMISSTTEKNASLSSRLYNHSSTADAEGNQEIRPPCGMNRTENMSSFRVNSNMTCNIERGRNSQLEDIEQKQKSDAINGILERLRAEAKTVAASLDRLRENIAVENVTTRV</sequence>
<evidence type="ECO:0000313" key="3">
    <source>
        <dbReference type="EMBL" id="KAG0568085.1"/>
    </source>
</evidence>
<gene>
    <name evidence="3" type="ORF">KC19_7G185300</name>
</gene>
<evidence type="ECO:0000256" key="1">
    <source>
        <dbReference type="SAM" id="MobiDB-lite"/>
    </source>
</evidence>
<dbReference type="PROSITE" id="PS50076">
    <property type="entry name" value="DNAJ_2"/>
    <property type="match status" value="1"/>
</dbReference>
<feature type="compositionally biased region" description="Polar residues" evidence="1">
    <location>
        <begin position="483"/>
        <end position="495"/>
    </location>
</feature>
<accession>A0A8T0HB10</accession>
<feature type="compositionally biased region" description="Polar residues" evidence="1">
    <location>
        <begin position="295"/>
        <end position="306"/>
    </location>
</feature>
<dbReference type="Proteomes" id="UP000822688">
    <property type="component" value="Chromosome 7"/>
</dbReference>
<dbReference type="Pfam" id="PF00226">
    <property type="entry name" value="DnaJ"/>
    <property type="match status" value="1"/>
</dbReference>
<dbReference type="PROSITE" id="PS00636">
    <property type="entry name" value="DNAJ_1"/>
    <property type="match status" value="1"/>
</dbReference>
<protein>
    <recommendedName>
        <fullName evidence="2">J domain-containing protein</fullName>
    </recommendedName>
</protein>
<feature type="domain" description="J" evidence="2">
    <location>
        <begin position="88"/>
        <end position="152"/>
    </location>
</feature>
<comment type="caution">
    <text evidence="3">The sequence shown here is derived from an EMBL/GenBank/DDBJ whole genome shotgun (WGS) entry which is preliminary data.</text>
</comment>
<organism evidence="3 4">
    <name type="scientific">Ceratodon purpureus</name>
    <name type="common">Fire moss</name>
    <name type="synonym">Dicranum purpureum</name>
    <dbReference type="NCBI Taxonomy" id="3225"/>
    <lineage>
        <taxon>Eukaryota</taxon>
        <taxon>Viridiplantae</taxon>
        <taxon>Streptophyta</taxon>
        <taxon>Embryophyta</taxon>
        <taxon>Bryophyta</taxon>
        <taxon>Bryophytina</taxon>
        <taxon>Bryopsida</taxon>
        <taxon>Dicranidae</taxon>
        <taxon>Pseudoditrichales</taxon>
        <taxon>Ditrichaceae</taxon>
        <taxon>Ceratodon</taxon>
    </lineage>
</organism>
<feature type="compositionally biased region" description="Polar residues" evidence="1">
    <location>
        <begin position="572"/>
        <end position="600"/>
    </location>
</feature>
<dbReference type="InterPro" id="IPR001623">
    <property type="entry name" value="DnaJ_domain"/>
</dbReference>
<feature type="region of interest" description="Disordered" evidence="1">
    <location>
        <begin position="475"/>
        <end position="495"/>
    </location>
</feature>
<dbReference type="Gene3D" id="1.10.287.110">
    <property type="entry name" value="DnaJ domain"/>
    <property type="match status" value="1"/>
</dbReference>
<dbReference type="PANTHER" id="PTHR44137">
    <property type="entry name" value="BNAC03G44070D PROTEIN"/>
    <property type="match status" value="1"/>
</dbReference>
<feature type="region of interest" description="Disordered" evidence="1">
    <location>
        <begin position="522"/>
        <end position="616"/>
    </location>
</feature>
<dbReference type="SMART" id="SM00271">
    <property type="entry name" value="DnaJ"/>
    <property type="match status" value="1"/>
</dbReference>
<dbReference type="PRINTS" id="PR00625">
    <property type="entry name" value="JDOMAIN"/>
</dbReference>
<dbReference type="SUPFAM" id="SSF46565">
    <property type="entry name" value="Chaperone J-domain"/>
    <property type="match status" value="1"/>
</dbReference>
<feature type="compositionally biased region" description="Basic and acidic residues" evidence="1">
    <location>
        <begin position="275"/>
        <end position="292"/>
    </location>
</feature>
<feature type="region of interest" description="Disordered" evidence="1">
    <location>
        <begin position="431"/>
        <end position="460"/>
    </location>
</feature>
<feature type="compositionally biased region" description="Polar residues" evidence="1">
    <location>
        <begin position="438"/>
        <end position="447"/>
    </location>
</feature>
<feature type="region of interest" description="Disordered" evidence="1">
    <location>
        <begin position="190"/>
        <end position="209"/>
    </location>
</feature>
<evidence type="ECO:0000313" key="4">
    <source>
        <dbReference type="Proteomes" id="UP000822688"/>
    </source>
</evidence>
<feature type="compositionally biased region" description="Polar residues" evidence="1">
    <location>
        <begin position="192"/>
        <end position="206"/>
    </location>
</feature>
<reference evidence="3" key="1">
    <citation type="submission" date="2020-06" db="EMBL/GenBank/DDBJ databases">
        <title>WGS assembly of Ceratodon purpureus strain R40.</title>
        <authorList>
            <person name="Carey S.B."/>
            <person name="Jenkins J."/>
            <person name="Shu S."/>
            <person name="Lovell J.T."/>
            <person name="Sreedasyam A."/>
            <person name="Maumus F."/>
            <person name="Tiley G.P."/>
            <person name="Fernandez-Pozo N."/>
            <person name="Barry K."/>
            <person name="Chen C."/>
            <person name="Wang M."/>
            <person name="Lipzen A."/>
            <person name="Daum C."/>
            <person name="Saski C.A."/>
            <person name="Payton A.C."/>
            <person name="Mcbreen J.C."/>
            <person name="Conrad R.E."/>
            <person name="Kollar L.M."/>
            <person name="Olsson S."/>
            <person name="Huttunen S."/>
            <person name="Landis J.B."/>
            <person name="Wickett N.J."/>
            <person name="Johnson M.G."/>
            <person name="Rensing S.A."/>
            <person name="Grimwood J."/>
            <person name="Schmutz J."/>
            <person name="Mcdaniel S.F."/>
        </authorList>
    </citation>
    <scope>NUCLEOTIDE SEQUENCE</scope>
    <source>
        <strain evidence="3">R40</strain>
    </source>
</reference>
<dbReference type="AlphaFoldDB" id="A0A8T0HB10"/>
<feature type="region of interest" description="Disordered" evidence="1">
    <location>
        <begin position="258"/>
        <end position="306"/>
    </location>
</feature>
<name>A0A8T0HB10_CERPU</name>
<dbReference type="PANTHER" id="PTHR44137:SF32">
    <property type="entry name" value="DNAJ HEAT SHOCK AMINO-TERMINAL DOMAIN PROTEIN"/>
    <property type="match status" value="1"/>
</dbReference>
<dbReference type="CDD" id="cd06257">
    <property type="entry name" value="DnaJ"/>
    <property type="match status" value="1"/>
</dbReference>
<dbReference type="InterPro" id="IPR036869">
    <property type="entry name" value="J_dom_sf"/>
</dbReference>
<dbReference type="EMBL" id="CM026428">
    <property type="protein sequence ID" value="KAG0568085.1"/>
    <property type="molecule type" value="Genomic_DNA"/>
</dbReference>
<keyword evidence="4" id="KW-1185">Reference proteome</keyword>